<dbReference type="Pfam" id="PF00583">
    <property type="entry name" value="Acetyltransf_1"/>
    <property type="match status" value="1"/>
</dbReference>
<keyword evidence="2" id="KW-0808">Transferase</keyword>
<evidence type="ECO:0000259" key="1">
    <source>
        <dbReference type="PROSITE" id="PS51186"/>
    </source>
</evidence>
<accession>A0A3S9XAI0</accession>
<dbReference type="InterPro" id="IPR000182">
    <property type="entry name" value="GNAT_dom"/>
</dbReference>
<dbReference type="Gene3D" id="3.40.630.30">
    <property type="match status" value="1"/>
</dbReference>
<keyword evidence="3" id="KW-1185">Reference proteome</keyword>
<dbReference type="Proteomes" id="UP000273143">
    <property type="component" value="Chromosome"/>
</dbReference>
<dbReference type="EMBL" id="CP029822">
    <property type="protein sequence ID" value="AZS49338.1"/>
    <property type="molecule type" value="Genomic_DNA"/>
</dbReference>
<protein>
    <submittedName>
        <fullName evidence="2">GNAT family N-acetyltransferase</fullName>
    </submittedName>
</protein>
<dbReference type="KEGG" id="emo:DM558_00445"/>
<sequence length="156" mass="17910">MVKIRQASTVKDIQQIIILCKALHNESDYYRLQPFDKEQLEESLSNVVFSEYGLALLAIDHNEVVGFFIGGLTYGLFNKELIAFDYSVYMVPTKRNTRIAMQLIKAFEKWAIDKGANRFRVGTTTDIHSDKTSRFYEFLGFKACGVSFEKVFNHGC</sequence>
<dbReference type="CDD" id="cd04301">
    <property type="entry name" value="NAT_SF"/>
    <property type="match status" value="1"/>
</dbReference>
<dbReference type="GO" id="GO:0016747">
    <property type="term" value="F:acyltransferase activity, transferring groups other than amino-acyl groups"/>
    <property type="evidence" value="ECO:0007669"/>
    <property type="project" value="InterPro"/>
</dbReference>
<gene>
    <name evidence="2" type="ORF">DM558_00445</name>
</gene>
<evidence type="ECO:0000313" key="2">
    <source>
        <dbReference type="EMBL" id="AZS49338.1"/>
    </source>
</evidence>
<dbReference type="RefSeq" id="WP_127161555.1">
    <property type="nucleotide sequence ID" value="NZ_CP029822.1"/>
</dbReference>
<dbReference type="SUPFAM" id="SSF55729">
    <property type="entry name" value="Acyl-CoA N-acyltransferases (Nat)"/>
    <property type="match status" value="1"/>
</dbReference>
<dbReference type="AlphaFoldDB" id="A0A3S9XAI0"/>
<organism evidence="2 3">
    <name type="scientific">Entomomonas moraniae</name>
    <dbReference type="NCBI Taxonomy" id="2213226"/>
    <lineage>
        <taxon>Bacteria</taxon>
        <taxon>Pseudomonadati</taxon>
        <taxon>Pseudomonadota</taxon>
        <taxon>Gammaproteobacteria</taxon>
        <taxon>Pseudomonadales</taxon>
        <taxon>Pseudomonadaceae</taxon>
        <taxon>Entomomonas</taxon>
    </lineage>
</organism>
<proteinExistence type="predicted"/>
<dbReference type="InterPro" id="IPR016181">
    <property type="entry name" value="Acyl_CoA_acyltransferase"/>
</dbReference>
<reference evidence="3" key="1">
    <citation type="submission" date="2018-06" db="EMBL/GenBank/DDBJ databases">
        <title>Complete genome of Pseudomonas insecticola strain QZS01.</title>
        <authorList>
            <person name="Wang J."/>
            <person name="Su Q."/>
        </authorList>
    </citation>
    <scope>NUCLEOTIDE SEQUENCE [LARGE SCALE GENOMIC DNA]</scope>
    <source>
        <strain evidence="3">QZS01</strain>
    </source>
</reference>
<evidence type="ECO:0000313" key="3">
    <source>
        <dbReference type="Proteomes" id="UP000273143"/>
    </source>
</evidence>
<name>A0A3S9XAI0_9GAMM</name>
<feature type="domain" description="N-acetyltransferase" evidence="1">
    <location>
        <begin position="2"/>
        <end position="156"/>
    </location>
</feature>
<dbReference type="PROSITE" id="PS51186">
    <property type="entry name" value="GNAT"/>
    <property type="match status" value="1"/>
</dbReference>